<protein>
    <submittedName>
        <fullName evidence="2">Nuclear transport factor 2 family protein</fullName>
    </submittedName>
</protein>
<feature type="chain" id="PRO_5045973264" evidence="1">
    <location>
        <begin position="20"/>
        <end position="149"/>
    </location>
</feature>
<dbReference type="RefSeq" id="WP_207381496.1">
    <property type="nucleotide sequence ID" value="NZ_CP071502.1"/>
</dbReference>
<proteinExistence type="predicted"/>
<dbReference type="InterPro" id="IPR032710">
    <property type="entry name" value="NTF2-like_dom_sf"/>
</dbReference>
<keyword evidence="1" id="KW-0732">Signal</keyword>
<evidence type="ECO:0000313" key="3">
    <source>
        <dbReference type="Proteomes" id="UP000663207"/>
    </source>
</evidence>
<sequence length="149" mass="17499">MLRYLFLPLLLCASFHSFANDNKQIERAVLDYIESQHKAQPELMARGLDPKLAKRTFWKAKDGSEFIMETDHATMLKVAESYNKDGNRFPAKPRVEIAILDVDQRVASVKLTVDEWIDYIHLYKNDKDEWKILNVLWQYHDVSRQVSSQ</sequence>
<accession>A0ABX7R3L0</accession>
<dbReference type="EMBL" id="CP071502">
    <property type="protein sequence ID" value="QSX38414.1"/>
    <property type="molecule type" value="Genomic_DNA"/>
</dbReference>
<evidence type="ECO:0000313" key="2">
    <source>
        <dbReference type="EMBL" id="QSX38414.1"/>
    </source>
</evidence>
<keyword evidence="3" id="KW-1185">Reference proteome</keyword>
<dbReference type="InterPro" id="IPR039437">
    <property type="entry name" value="FrzH/put_lumazine-bd"/>
</dbReference>
<feature type="signal peptide" evidence="1">
    <location>
        <begin position="1"/>
        <end position="19"/>
    </location>
</feature>
<reference evidence="2 3" key="1">
    <citation type="submission" date="2021-03" db="EMBL/GenBank/DDBJ databases">
        <title>Novel species identification of genus Shewanella.</title>
        <authorList>
            <person name="Liu G."/>
            <person name="Zhang Q."/>
        </authorList>
    </citation>
    <scope>NUCLEOTIDE SEQUENCE [LARGE SCALE GENOMIC DNA]</scope>
    <source>
        <strain evidence="2 3">FJAT-52962</strain>
    </source>
</reference>
<organism evidence="2 3">
    <name type="scientific">Shewanella sedimentimangrovi</name>
    <dbReference type="NCBI Taxonomy" id="2814293"/>
    <lineage>
        <taxon>Bacteria</taxon>
        <taxon>Pseudomonadati</taxon>
        <taxon>Pseudomonadota</taxon>
        <taxon>Gammaproteobacteria</taxon>
        <taxon>Alteromonadales</taxon>
        <taxon>Shewanellaceae</taxon>
        <taxon>Shewanella</taxon>
    </lineage>
</organism>
<dbReference type="SUPFAM" id="SSF54427">
    <property type="entry name" value="NTF2-like"/>
    <property type="match status" value="1"/>
</dbReference>
<dbReference type="Pfam" id="PF12893">
    <property type="entry name" value="Lumazine_bd_2"/>
    <property type="match status" value="1"/>
</dbReference>
<gene>
    <name evidence="2" type="ORF">JYB85_06220</name>
</gene>
<name>A0ABX7R3L0_9GAMM</name>
<dbReference type="Gene3D" id="3.10.450.50">
    <property type="match status" value="1"/>
</dbReference>
<evidence type="ECO:0000256" key="1">
    <source>
        <dbReference type="SAM" id="SignalP"/>
    </source>
</evidence>
<dbReference type="Proteomes" id="UP000663207">
    <property type="component" value="Chromosome"/>
</dbReference>